<dbReference type="RefSeq" id="WP_207860437.1">
    <property type="nucleotide sequence ID" value="NZ_JAFREP010000017.1"/>
</dbReference>
<evidence type="ECO:0000256" key="4">
    <source>
        <dbReference type="ARBA" id="ARBA00022840"/>
    </source>
</evidence>
<evidence type="ECO:0000256" key="2">
    <source>
        <dbReference type="ARBA" id="ARBA00022741"/>
    </source>
</evidence>
<keyword evidence="2" id="KW-0547">Nucleotide-binding</keyword>
<dbReference type="InterPro" id="IPR019734">
    <property type="entry name" value="TPR_rpt"/>
</dbReference>
<dbReference type="Proteomes" id="UP000664417">
    <property type="component" value="Unassembled WGS sequence"/>
</dbReference>
<organism evidence="6 7">
    <name type="scientific">Acanthopleuribacter pedis</name>
    <dbReference type="NCBI Taxonomy" id="442870"/>
    <lineage>
        <taxon>Bacteria</taxon>
        <taxon>Pseudomonadati</taxon>
        <taxon>Acidobacteriota</taxon>
        <taxon>Holophagae</taxon>
        <taxon>Acanthopleuribacterales</taxon>
        <taxon>Acanthopleuribacteraceae</taxon>
        <taxon>Acanthopleuribacter</taxon>
    </lineage>
</organism>
<accession>A0A8J7Q4K5</accession>
<dbReference type="GO" id="GO:0004674">
    <property type="term" value="F:protein serine/threonine kinase activity"/>
    <property type="evidence" value="ECO:0007669"/>
    <property type="project" value="TreeGrafter"/>
</dbReference>
<evidence type="ECO:0000259" key="5">
    <source>
        <dbReference type="PROSITE" id="PS50011"/>
    </source>
</evidence>
<dbReference type="Gene3D" id="3.30.200.20">
    <property type="entry name" value="Phosphorylase Kinase, domain 1"/>
    <property type="match status" value="1"/>
</dbReference>
<dbReference type="InterPro" id="IPR011990">
    <property type="entry name" value="TPR-like_helical_dom_sf"/>
</dbReference>
<dbReference type="SMART" id="SM00220">
    <property type="entry name" value="S_TKc"/>
    <property type="match status" value="1"/>
</dbReference>
<keyword evidence="4" id="KW-0067">ATP-binding</keyword>
<dbReference type="SUPFAM" id="SSF48452">
    <property type="entry name" value="TPR-like"/>
    <property type="match status" value="3"/>
</dbReference>
<gene>
    <name evidence="6" type="ORF">J3U88_18545</name>
</gene>
<dbReference type="PROSITE" id="PS50011">
    <property type="entry name" value="PROTEIN_KINASE_DOM"/>
    <property type="match status" value="1"/>
</dbReference>
<keyword evidence="1" id="KW-0808">Transferase</keyword>
<feature type="domain" description="Protein kinase" evidence="5">
    <location>
        <begin position="103"/>
        <end position="386"/>
    </location>
</feature>
<dbReference type="InterPro" id="IPR008271">
    <property type="entry name" value="Ser/Thr_kinase_AS"/>
</dbReference>
<dbReference type="Pfam" id="PF00069">
    <property type="entry name" value="Pkinase"/>
    <property type="match status" value="1"/>
</dbReference>
<dbReference type="GO" id="GO:0005524">
    <property type="term" value="F:ATP binding"/>
    <property type="evidence" value="ECO:0007669"/>
    <property type="project" value="UniProtKB-KW"/>
</dbReference>
<keyword evidence="3" id="KW-0418">Kinase</keyword>
<proteinExistence type="predicted"/>
<comment type="caution">
    <text evidence="6">The sequence shown here is derived from an EMBL/GenBank/DDBJ whole genome shotgun (WGS) entry which is preliminary data.</text>
</comment>
<dbReference type="AlphaFoldDB" id="A0A8J7Q4K5"/>
<keyword evidence="7" id="KW-1185">Reference proteome</keyword>
<dbReference type="InterPro" id="IPR011009">
    <property type="entry name" value="Kinase-like_dom_sf"/>
</dbReference>
<protein>
    <submittedName>
        <fullName evidence="6">Tetratricopeptide repeat protein</fullName>
    </submittedName>
</protein>
<dbReference type="EMBL" id="JAFREP010000017">
    <property type="protein sequence ID" value="MBO1320482.1"/>
    <property type="molecule type" value="Genomic_DNA"/>
</dbReference>
<dbReference type="Gene3D" id="1.25.40.10">
    <property type="entry name" value="Tetratricopeptide repeat domain"/>
    <property type="match status" value="3"/>
</dbReference>
<dbReference type="PANTHER" id="PTHR43289:SF34">
    <property type="entry name" value="SERINE_THREONINE-PROTEIN KINASE YBDM-RELATED"/>
    <property type="match status" value="1"/>
</dbReference>
<dbReference type="CDD" id="cd14014">
    <property type="entry name" value="STKc_PknB_like"/>
    <property type="match status" value="1"/>
</dbReference>
<name>A0A8J7Q4K5_9BACT</name>
<dbReference type="SUPFAM" id="SSF56112">
    <property type="entry name" value="Protein kinase-like (PK-like)"/>
    <property type="match status" value="1"/>
</dbReference>
<evidence type="ECO:0000313" key="6">
    <source>
        <dbReference type="EMBL" id="MBO1320482.1"/>
    </source>
</evidence>
<sequence>MDLEREKAIYRIIDQVYAPLPELREAYLRAECGDDEALFARLQALVAADAEDEAEVERRAGRSLNALIEDVADGDGLQQDLQSYDWYRRIYGPLEEGATVGPYRIQKKISEGGMGLVFLAGRDDDFHMKVALKLIKPAMVTEETLGRFHRERQILANLRHRNIAQLFDGGTSDAGLPYLAMEYVDGEPIDQYCRRRRLSLRRRLVLFGKVCDAVSYAHQNLVIHRDLKPANILVTEEGEPKLLDFGIAGLVDPDSPKARLRTTRPFMTPEFAAPEQFRGGHLTVASDIYALGVILYYLLTDSLPYAFDHQRPGDYLQIIEGMAPVKPSLRTTKNVGEHTEIHPGELRFRRRKLLAGDLDSIVLHALQKEPRERYPSVEQFVDDIRLHLEGMPVRVRSATWSYRLGKFVARNHLVLTTAATFVLLLAGFAFSSVYQYRQTLVEKEQAQRVTEILMSLFEITDPSWSRGETLTAKTFLDESTVKIKEELQQQPRAYTRLTGSMGRVYAKIGFHDEARALLEESLAGYARLAPAPDDQIETLHDLAQLLVTAGEQLRAEALAREASVMMKAHGRDKDPLLRAKVQAELGWMLVCNGAFDEAEPLIREALRYQREFAPETPELATMLGYLGRLYLGKGLPEKADQPLYEALALRSRLLGGTHPQMAEILHDLSLLMAARGDRRAAKRMSREALVMRRRLFGDQHYLVAANLADLARIFAEGGETAEAGVVYRDALALQLRLFEDHHPAVLRSRFELGRLAVAEGKGDAGVYFEELTRALREHPVQAPFQTAGIMKGYADLLAGEAAADRGAIAVQWYRRALQEYQRVVPSRHPRVVETNLALAETLRREGLYEEAAEVLRRLNETAQKFPEIFRERKVLLDGLTKRLDADWRRVKEVAR</sequence>
<dbReference type="SMART" id="SM00028">
    <property type="entry name" value="TPR"/>
    <property type="match status" value="3"/>
</dbReference>
<dbReference type="Pfam" id="PF13424">
    <property type="entry name" value="TPR_12"/>
    <property type="match status" value="2"/>
</dbReference>
<evidence type="ECO:0000313" key="7">
    <source>
        <dbReference type="Proteomes" id="UP000664417"/>
    </source>
</evidence>
<dbReference type="Gene3D" id="1.10.510.10">
    <property type="entry name" value="Transferase(Phosphotransferase) domain 1"/>
    <property type="match status" value="1"/>
</dbReference>
<dbReference type="PROSITE" id="PS00108">
    <property type="entry name" value="PROTEIN_KINASE_ST"/>
    <property type="match status" value="1"/>
</dbReference>
<dbReference type="PANTHER" id="PTHR43289">
    <property type="entry name" value="MITOGEN-ACTIVATED PROTEIN KINASE KINASE KINASE 20-RELATED"/>
    <property type="match status" value="1"/>
</dbReference>
<evidence type="ECO:0000256" key="3">
    <source>
        <dbReference type="ARBA" id="ARBA00022777"/>
    </source>
</evidence>
<reference evidence="6" key="1">
    <citation type="submission" date="2021-03" db="EMBL/GenBank/DDBJ databases">
        <authorList>
            <person name="Wang G."/>
        </authorList>
    </citation>
    <scope>NUCLEOTIDE SEQUENCE</scope>
    <source>
        <strain evidence="6">KCTC 12899</strain>
    </source>
</reference>
<dbReference type="InterPro" id="IPR000719">
    <property type="entry name" value="Prot_kinase_dom"/>
</dbReference>
<evidence type="ECO:0000256" key="1">
    <source>
        <dbReference type="ARBA" id="ARBA00022679"/>
    </source>
</evidence>